<evidence type="ECO:0000313" key="1">
    <source>
        <dbReference type="EMBL" id="KAI4471058.1"/>
    </source>
</evidence>
<accession>A0ACB9TWF6</accession>
<organism evidence="1 2">
    <name type="scientific">Holotrichia oblita</name>
    <name type="common">Chafer beetle</name>
    <dbReference type="NCBI Taxonomy" id="644536"/>
    <lineage>
        <taxon>Eukaryota</taxon>
        <taxon>Metazoa</taxon>
        <taxon>Ecdysozoa</taxon>
        <taxon>Arthropoda</taxon>
        <taxon>Hexapoda</taxon>
        <taxon>Insecta</taxon>
        <taxon>Pterygota</taxon>
        <taxon>Neoptera</taxon>
        <taxon>Endopterygota</taxon>
        <taxon>Coleoptera</taxon>
        <taxon>Polyphaga</taxon>
        <taxon>Scarabaeiformia</taxon>
        <taxon>Scarabaeidae</taxon>
        <taxon>Melolonthinae</taxon>
        <taxon>Holotrichia</taxon>
    </lineage>
</organism>
<name>A0ACB9TWF6_HOLOL</name>
<gene>
    <name evidence="1" type="ORF">MML48_1g19776</name>
</gene>
<evidence type="ECO:0000313" key="2">
    <source>
        <dbReference type="Proteomes" id="UP001056778"/>
    </source>
</evidence>
<sequence>MISIALLAICLLFGLLYLWYKNEKGKYADLDKLPGPTPHFFYGNALEFGNNIIESFSNIERLFNTYGPILRIWQNGIKLSVFVVDPDIVEYFLSSNVHIKKSAGYDLYQPWLGQGLINNTGELWRKHRKILTPAFHLKILEQFSDSFHKSGQILIQKLKQQEGKDIDIYKFIILYAMDAICDSSMRIDVNAQETGDTTYIDAVKRFLEIYLTRFFSIFNKYEFFFQFAPEYKQYKEDIKYLQSFTRNVIEQRKHERATNPVQEETDEFGRRNRKKVFLDILLDSNSMTDREIREEVDTFMFGGHDTISSTISFALFELAKSPDMQKKLLEEIEAVVGVNKEEPITLRHLNDMGYMDRVVKEVLRLYPAAPLIERELEQDVVLNGLKYPKGTTISFHFYIQHRRPELFPDPTKFDPDRFLPENVALRHTFAYVPFSAGPRNCIGQKYATINMKITIANILRYFEVHPVVPAHTPILANDAVLKSTNGLPIKLFDTYGPVFRIWQDPLHLSVFVVDPDIVEYFLSSNTHIKKSEGYDLFQPWLGQGLINNAGDIWRKHRKILTPAFHMKILEQFSESFHKFGQLLVEKLKKQENKNIDIYKFVILYAMDAICEYKQYRKDISFLQTFTKKIIEQRKQERCINHAKEEVDEFGRRKRRKVFLDILLDSNSMSDDEIREEVDTFLFGGHDTVASTISFGLYELAKHPKIQTKIFEEIESVVGIDQTEAITTQHLNEMDYLDMVVKEILRLYPAAPLIERELEEDVFLNGLRYPKGTTISFHIFIQHRRKELFPEPELFDPDRFLPENIASRHKFAYIPFSAGPRNCIGQKYALLNCKTTIANVIRHFIVQPAVPHHEVILFNDAVIKSANGLLLKLLCRH</sequence>
<keyword evidence="2" id="KW-1185">Reference proteome</keyword>
<proteinExistence type="predicted"/>
<comment type="caution">
    <text evidence="1">The sequence shown here is derived from an EMBL/GenBank/DDBJ whole genome shotgun (WGS) entry which is preliminary data.</text>
</comment>
<reference evidence="1" key="1">
    <citation type="submission" date="2022-04" db="EMBL/GenBank/DDBJ databases">
        <title>Chromosome-scale genome assembly of Holotrichia oblita Faldermann.</title>
        <authorList>
            <person name="Rongchong L."/>
        </authorList>
    </citation>
    <scope>NUCLEOTIDE SEQUENCE</scope>
    <source>
        <strain evidence="1">81SQS9</strain>
    </source>
</reference>
<protein>
    <submittedName>
        <fullName evidence="1">Cytochrome p450 family 4</fullName>
    </submittedName>
</protein>
<dbReference type="Proteomes" id="UP001056778">
    <property type="component" value="Chromosome 1"/>
</dbReference>
<dbReference type="EMBL" id="CM043015">
    <property type="protein sequence ID" value="KAI4471058.1"/>
    <property type="molecule type" value="Genomic_DNA"/>
</dbReference>